<accession>A0A8J8SBM0</accession>
<dbReference type="PRINTS" id="PR00507">
    <property type="entry name" value="N12N6MTFRASE"/>
</dbReference>
<evidence type="ECO:0000256" key="1">
    <source>
        <dbReference type="ARBA" id="ARBA00006594"/>
    </source>
</evidence>
<dbReference type="PANTHER" id="PTHR33841:SF5">
    <property type="entry name" value="DNA METHYLASE (MODIFICATION METHYLASE) (METHYLTRANSFERASE)-RELATED"/>
    <property type="match status" value="1"/>
</dbReference>
<evidence type="ECO:0000256" key="6">
    <source>
        <dbReference type="ARBA" id="ARBA00047942"/>
    </source>
</evidence>
<dbReference type="KEGG" id="vgu:HYG85_07800"/>
<evidence type="ECO:0000256" key="4">
    <source>
        <dbReference type="ARBA" id="ARBA00022679"/>
    </source>
</evidence>
<keyword evidence="3 9" id="KW-0489">Methyltransferase</keyword>
<protein>
    <recommendedName>
        <fullName evidence="2">site-specific DNA-methyltransferase (adenine-specific)</fullName>
        <ecNumber evidence="2">2.1.1.72</ecNumber>
    </recommendedName>
</protein>
<organism evidence="9 10">
    <name type="scientific">Vallitalea guaymasensis</name>
    <dbReference type="NCBI Taxonomy" id="1185412"/>
    <lineage>
        <taxon>Bacteria</taxon>
        <taxon>Bacillati</taxon>
        <taxon>Bacillota</taxon>
        <taxon>Clostridia</taxon>
        <taxon>Lachnospirales</taxon>
        <taxon>Vallitaleaceae</taxon>
        <taxon>Vallitalea</taxon>
    </lineage>
</organism>
<keyword evidence="4" id="KW-0808">Transferase</keyword>
<keyword evidence="10" id="KW-1185">Reference proteome</keyword>
<dbReference type="EC" id="2.1.1.72" evidence="2"/>
<evidence type="ECO:0000313" key="9">
    <source>
        <dbReference type="EMBL" id="QUH28822.1"/>
    </source>
</evidence>
<reference evidence="9 10" key="1">
    <citation type="submission" date="2020-07" db="EMBL/GenBank/DDBJ databases">
        <title>Vallitalea guaymasensis genome.</title>
        <authorList>
            <person name="Postec A."/>
        </authorList>
    </citation>
    <scope>NUCLEOTIDE SEQUENCE [LARGE SCALE GENOMIC DNA]</scope>
    <source>
        <strain evidence="9 10">Ra1766G1</strain>
    </source>
</reference>
<name>A0A8J8SBM0_9FIRM</name>
<proteinExistence type="inferred from homology"/>
<dbReference type="GO" id="GO:0009007">
    <property type="term" value="F:site-specific DNA-methyltransferase (adenine-specific) activity"/>
    <property type="evidence" value="ECO:0007669"/>
    <property type="project" value="UniProtKB-EC"/>
</dbReference>
<sequence length="521" mass="61405">MNNKDTGSFYTPRKLMEFMTTYIDDKINHNKALEPSAGDGIFLDYLSSSFMKTDVIELYKDKIDYLLDLNLQNIECHHSDYLDYKQNAPYDLIIGNPPYINKKSIPKSQNEKGIKLAKKWGLTEKICKNMWVYFILKSVELVKKDGSIFFVLPYEFLQVNYAMPLRNWLEEHFKYINIIIFNEKAFNDIDQEICLVLLSNTNKFRNKGIEPYISLEIYNKISTNEIPVHQGIIERNKPINKWSNSILNDNELDFLKDVCQRFSKGSELFTSKPGIVTGANSYFLLTKEEVYKYGFYKNKRKIISKSSEVSNKLIFSLEDHIDIINNNKKAYVLNLSKTKRKEFSYKMNKYIKSGQQNKVNNRYKCSLRKRWYDIRLGEIGELIFFKRYHLYPRMIINEANCYTTDIGYNIFGKEGIDLRKLAFCFYNSLTMTMCEYNGRFYGGGVCELTPSEFRNLPFPQGDVSIEDIKYLDYLIRKGRSIEEITEFVDSKILTSILSEEERRYLINIKSKLLERRLKNIT</sequence>
<evidence type="ECO:0000256" key="3">
    <source>
        <dbReference type="ARBA" id="ARBA00022603"/>
    </source>
</evidence>
<dbReference type="Proteomes" id="UP000677305">
    <property type="component" value="Chromosome"/>
</dbReference>
<dbReference type="GO" id="GO:0003676">
    <property type="term" value="F:nucleic acid binding"/>
    <property type="evidence" value="ECO:0007669"/>
    <property type="project" value="InterPro"/>
</dbReference>
<gene>
    <name evidence="9" type="ORF">HYG85_07800</name>
</gene>
<evidence type="ECO:0000259" key="7">
    <source>
        <dbReference type="Pfam" id="PF07669"/>
    </source>
</evidence>
<dbReference type="REBASE" id="485726">
    <property type="entry name" value="M.Vgu1766ORF7800P"/>
</dbReference>
<dbReference type="EMBL" id="CP058561">
    <property type="protein sequence ID" value="QUH28822.1"/>
    <property type="molecule type" value="Genomic_DNA"/>
</dbReference>
<dbReference type="PROSITE" id="PS00092">
    <property type="entry name" value="N6_MTASE"/>
    <property type="match status" value="1"/>
</dbReference>
<dbReference type="InterPro" id="IPR054520">
    <property type="entry name" value="M_Eco57I_C"/>
</dbReference>
<dbReference type="InterPro" id="IPR002052">
    <property type="entry name" value="DNA_methylase_N6_adenine_CS"/>
</dbReference>
<evidence type="ECO:0000256" key="2">
    <source>
        <dbReference type="ARBA" id="ARBA00011900"/>
    </source>
</evidence>
<feature type="domain" description="Type II methyltransferase M.TaqI-like" evidence="7">
    <location>
        <begin position="72"/>
        <end position="185"/>
    </location>
</feature>
<dbReference type="Gene3D" id="3.40.50.150">
    <property type="entry name" value="Vaccinia Virus protein VP39"/>
    <property type="match status" value="1"/>
</dbReference>
<dbReference type="PANTHER" id="PTHR33841">
    <property type="entry name" value="DNA METHYLTRANSFERASE YEEA-RELATED"/>
    <property type="match status" value="1"/>
</dbReference>
<comment type="catalytic activity">
    <reaction evidence="6">
        <text>a 2'-deoxyadenosine in DNA + S-adenosyl-L-methionine = an N(6)-methyl-2'-deoxyadenosine in DNA + S-adenosyl-L-homocysteine + H(+)</text>
        <dbReference type="Rhea" id="RHEA:15197"/>
        <dbReference type="Rhea" id="RHEA-COMP:12418"/>
        <dbReference type="Rhea" id="RHEA-COMP:12419"/>
        <dbReference type="ChEBI" id="CHEBI:15378"/>
        <dbReference type="ChEBI" id="CHEBI:57856"/>
        <dbReference type="ChEBI" id="CHEBI:59789"/>
        <dbReference type="ChEBI" id="CHEBI:90615"/>
        <dbReference type="ChEBI" id="CHEBI:90616"/>
        <dbReference type="EC" id="2.1.1.72"/>
    </reaction>
</comment>
<dbReference type="SUPFAM" id="SSF53335">
    <property type="entry name" value="S-adenosyl-L-methionine-dependent methyltransferases"/>
    <property type="match status" value="1"/>
</dbReference>
<dbReference type="GO" id="GO:0006304">
    <property type="term" value="P:DNA modification"/>
    <property type="evidence" value="ECO:0007669"/>
    <property type="project" value="InterPro"/>
</dbReference>
<dbReference type="Pfam" id="PF07669">
    <property type="entry name" value="Eco57I"/>
    <property type="match status" value="1"/>
</dbReference>
<dbReference type="GO" id="GO:0032259">
    <property type="term" value="P:methylation"/>
    <property type="evidence" value="ECO:0007669"/>
    <property type="project" value="UniProtKB-KW"/>
</dbReference>
<dbReference type="AlphaFoldDB" id="A0A8J8SBM0"/>
<dbReference type="InterPro" id="IPR050953">
    <property type="entry name" value="N4_N6_ade-DNA_methylase"/>
</dbReference>
<evidence type="ECO:0000256" key="5">
    <source>
        <dbReference type="ARBA" id="ARBA00022691"/>
    </source>
</evidence>
<dbReference type="Pfam" id="PF22837">
    <property type="entry name" value="M_Eco57I_C"/>
    <property type="match status" value="1"/>
</dbReference>
<evidence type="ECO:0000313" key="10">
    <source>
        <dbReference type="Proteomes" id="UP000677305"/>
    </source>
</evidence>
<comment type="similarity">
    <text evidence="1">Belongs to the N(4)/N(6)-methyltransferase family.</text>
</comment>
<dbReference type="RefSeq" id="WP_212693028.1">
    <property type="nucleotide sequence ID" value="NZ_CP058561.1"/>
</dbReference>
<evidence type="ECO:0000259" key="8">
    <source>
        <dbReference type="Pfam" id="PF22837"/>
    </source>
</evidence>
<dbReference type="InterPro" id="IPR011639">
    <property type="entry name" value="MethylTrfase_TaqI-like_dom"/>
</dbReference>
<dbReference type="InterPro" id="IPR029063">
    <property type="entry name" value="SAM-dependent_MTases_sf"/>
</dbReference>
<feature type="domain" description="Type II methyltransferase M.Eco57I C-terminal" evidence="8">
    <location>
        <begin position="240"/>
        <end position="493"/>
    </location>
</feature>
<keyword evidence="5" id="KW-0949">S-adenosyl-L-methionine</keyword>